<dbReference type="InterPro" id="IPR036322">
    <property type="entry name" value="WD40_repeat_dom_sf"/>
</dbReference>
<comment type="similarity">
    <text evidence="6">Belongs to the WD repeat UTP18 family.</text>
</comment>
<keyword evidence="4" id="KW-0677">Repeat</keyword>
<evidence type="ECO:0000256" key="3">
    <source>
        <dbReference type="ARBA" id="ARBA00022574"/>
    </source>
</evidence>
<dbReference type="InParanoid" id="A0A024G299"/>
<evidence type="ECO:0000256" key="5">
    <source>
        <dbReference type="ARBA" id="ARBA00023242"/>
    </source>
</evidence>
<dbReference type="InterPro" id="IPR001680">
    <property type="entry name" value="WD40_rpt"/>
</dbReference>
<dbReference type="Pfam" id="PF00400">
    <property type="entry name" value="WD40"/>
    <property type="match status" value="2"/>
</dbReference>
<comment type="subcellular location">
    <subcellularLocation>
        <location evidence="1">Nucleus</location>
        <location evidence="1">Nucleolus</location>
    </subcellularLocation>
</comment>
<organism evidence="9 10">
    <name type="scientific">Albugo candida</name>
    <dbReference type="NCBI Taxonomy" id="65357"/>
    <lineage>
        <taxon>Eukaryota</taxon>
        <taxon>Sar</taxon>
        <taxon>Stramenopiles</taxon>
        <taxon>Oomycota</taxon>
        <taxon>Peronosporomycetes</taxon>
        <taxon>Albuginales</taxon>
        <taxon>Albuginaceae</taxon>
        <taxon>Albugo</taxon>
    </lineage>
</organism>
<keyword evidence="10" id="KW-1185">Reference proteome</keyword>
<reference evidence="9 10" key="1">
    <citation type="submission" date="2012-05" db="EMBL/GenBank/DDBJ databases">
        <title>Recombination and specialization in a pathogen metapopulation.</title>
        <authorList>
            <person name="Gardiner A."/>
            <person name="Kemen E."/>
            <person name="Schultz-Larsen T."/>
            <person name="MacLean D."/>
            <person name="Van Oosterhout C."/>
            <person name="Jones J.D.G."/>
        </authorList>
    </citation>
    <scope>NUCLEOTIDE SEQUENCE [LARGE SCALE GENOMIC DNA]</scope>
    <source>
        <strain evidence="9 10">Ac Nc2</strain>
    </source>
</reference>
<accession>A0A024G299</accession>
<dbReference type="PANTHER" id="PTHR18359">
    <property type="entry name" value="WD-REPEAT PROTEIN-RELATED"/>
    <property type="match status" value="1"/>
</dbReference>
<dbReference type="InterPro" id="IPR045161">
    <property type="entry name" value="Utp18"/>
</dbReference>
<feature type="region of interest" description="Disordered" evidence="8">
    <location>
        <begin position="25"/>
        <end position="44"/>
    </location>
</feature>
<keyword evidence="3 7" id="KW-0853">WD repeat</keyword>
<dbReference type="AlphaFoldDB" id="A0A024G299"/>
<feature type="repeat" description="WD" evidence="7">
    <location>
        <begin position="309"/>
        <end position="350"/>
    </location>
</feature>
<proteinExistence type="inferred from homology"/>
<evidence type="ECO:0000256" key="6">
    <source>
        <dbReference type="ARBA" id="ARBA00025767"/>
    </source>
</evidence>
<dbReference type="GO" id="GO:0034388">
    <property type="term" value="C:Pwp2p-containing subcomplex of 90S preribosome"/>
    <property type="evidence" value="ECO:0007669"/>
    <property type="project" value="TreeGrafter"/>
</dbReference>
<dbReference type="Gene3D" id="2.130.10.10">
    <property type="entry name" value="YVTN repeat-like/Quinoprotein amine dehydrogenase"/>
    <property type="match status" value="1"/>
</dbReference>
<keyword evidence="5" id="KW-0539">Nucleus</keyword>
<dbReference type="GO" id="GO:0006364">
    <property type="term" value="P:rRNA processing"/>
    <property type="evidence" value="ECO:0007669"/>
    <property type="project" value="UniProtKB-KW"/>
</dbReference>
<dbReference type="PANTHER" id="PTHR18359:SF0">
    <property type="entry name" value="U3 SMALL NUCLEOLAR RNA-ASSOCIATED PROTEIN 18 HOMOLOG"/>
    <property type="match status" value="1"/>
</dbReference>
<evidence type="ECO:0000313" key="10">
    <source>
        <dbReference type="Proteomes" id="UP000053237"/>
    </source>
</evidence>
<dbReference type="PROSITE" id="PS50082">
    <property type="entry name" value="WD_REPEATS_2"/>
    <property type="match status" value="1"/>
</dbReference>
<dbReference type="SMART" id="SM00320">
    <property type="entry name" value="WD40"/>
    <property type="match status" value="4"/>
</dbReference>
<gene>
    <name evidence="9" type="ORF">BN9_017520</name>
</gene>
<comment type="caution">
    <text evidence="9">The sequence shown here is derived from an EMBL/GenBank/DDBJ whole genome shotgun (WGS) entry which is preliminary data.</text>
</comment>
<evidence type="ECO:0000313" key="9">
    <source>
        <dbReference type="EMBL" id="CCI40968.1"/>
    </source>
</evidence>
<evidence type="ECO:0000256" key="8">
    <source>
        <dbReference type="SAM" id="MobiDB-lite"/>
    </source>
</evidence>
<keyword evidence="2" id="KW-0698">rRNA processing</keyword>
<evidence type="ECO:0000256" key="4">
    <source>
        <dbReference type="ARBA" id="ARBA00022737"/>
    </source>
</evidence>
<dbReference type="SUPFAM" id="SSF50978">
    <property type="entry name" value="WD40 repeat-like"/>
    <property type="match status" value="1"/>
</dbReference>
<dbReference type="STRING" id="65357.A0A024G299"/>
<dbReference type="InterPro" id="IPR015943">
    <property type="entry name" value="WD40/YVTN_repeat-like_dom_sf"/>
</dbReference>
<dbReference type="GO" id="GO:0032040">
    <property type="term" value="C:small-subunit processome"/>
    <property type="evidence" value="ECO:0007669"/>
    <property type="project" value="TreeGrafter"/>
</dbReference>
<name>A0A024G299_9STRA</name>
<dbReference type="EMBL" id="CAIX01000013">
    <property type="protein sequence ID" value="CCI40968.1"/>
    <property type="molecule type" value="Genomic_DNA"/>
</dbReference>
<sequence>MARHKSKANEKEEPTAEELRLTEFLFDRPSASTSQPIHSPKRNKSKILKAAWKDEDDQNIQVDLTNQKRLRKLRTNENDTLVDGFEFQKRLKKQFQRTENDADSKALAWANPKLLARRKKRMHHYDDSSDDDVFDISKSTSTLLAGDSACSESSLLNRGQIEMSRVKDANQHSTSAASILALHFHPQGQLLLTGGPDKTLRFFQVDGTNNAKLEGVFFKDFPILDAKFTSDGNNVLLCGPRPHIINYNLESGKVTTIPSSSFSNSTFGPRREKNYKQLAVSSDGHFVLLLGRDGYMTLLSASSNQAIGSMKMNGDVTAATFCDDNQSVLSTGTDGQVYQWDLGSLRCMQVRQDEGSLGNLSIAASRSNQYFATGSSSGVVNVYSNKNWSHKKPLKTLMHLTTAVNYLKFNSDAQILALASKETKDALRFVHVPSFSVFSNWPTSGTPLNYISALDFSPNSGMLAFARCHVIS</sequence>
<dbReference type="OrthoDB" id="1935146at2759"/>
<evidence type="ECO:0000256" key="1">
    <source>
        <dbReference type="ARBA" id="ARBA00004604"/>
    </source>
</evidence>
<evidence type="ECO:0000256" key="2">
    <source>
        <dbReference type="ARBA" id="ARBA00022552"/>
    </source>
</evidence>
<evidence type="ECO:0000256" key="7">
    <source>
        <dbReference type="PROSITE-ProRule" id="PRU00221"/>
    </source>
</evidence>
<protein>
    <submittedName>
        <fullName evidence="9">Uncharacterized protein</fullName>
    </submittedName>
</protein>
<dbReference type="Proteomes" id="UP000053237">
    <property type="component" value="Unassembled WGS sequence"/>
</dbReference>